<evidence type="ECO:0008006" key="4">
    <source>
        <dbReference type="Google" id="ProtNLM"/>
    </source>
</evidence>
<keyword evidence="1" id="KW-0732">Signal</keyword>
<evidence type="ECO:0000256" key="1">
    <source>
        <dbReference type="SAM" id="SignalP"/>
    </source>
</evidence>
<evidence type="ECO:0000313" key="3">
    <source>
        <dbReference type="Proteomes" id="UP001295684"/>
    </source>
</evidence>
<comment type="caution">
    <text evidence="2">The sequence shown here is derived from an EMBL/GenBank/DDBJ whole genome shotgun (WGS) entry which is preliminary data.</text>
</comment>
<dbReference type="AlphaFoldDB" id="A0AAD1XYZ9"/>
<feature type="chain" id="PRO_5042122907" description="Secreted protein" evidence="1">
    <location>
        <begin position="29"/>
        <end position="182"/>
    </location>
</feature>
<evidence type="ECO:0000313" key="2">
    <source>
        <dbReference type="EMBL" id="CAI2381657.1"/>
    </source>
</evidence>
<dbReference type="Proteomes" id="UP001295684">
    <property type="component" value="Unassembled WGS sequence"/>
</dbReference>
<feature type="signal peptide" evidence="1">
    <location>
        <begin position="1"/>
        <end position="28"/>
    </location>
</feature>
<protein>
    <recommendedName>
        <fullName evidence="4">Secreted protein</fullName>
    </recommendedName>
</protein>
<dbReference type="EMBL" id="CAMPGE010023758">
    <property type="protein sequence ID" value="CAI2381657.1"/>
    <property type="molecule type" value="Genomic_DNA"/>
</dbReference>
<organism evidence="2 3">
    <name type="scientific">Euplotes crassus</name>
    <dbReference type="NCBI Taxonomy" id="5936"/>
    <lineage>
        <taxon>Eukaryota</taxon>
        <taxon>Sar</taxon>
        <taxon>Alveolata</taxon>
        <taxon>Ciliophora</taxon>
        <taxon>Intramacronucleata</taxon>
        <taxon>Spirotrichea</taxon>
        <taxon>Hypotrichia</taxon>
        <taxon>Euplotida</taxon>
        <taxon>Euplotidae</taxon>
        <taxon>Moneuplotes</taxon>
    </lineage>
</organism>
<name>A0AAD1XYZ9_EUPCR</name>
<accession>A0AAD1XYZ9</accession>
<proteinExistence type="predicted"/>
<sequence>MSTLFLESDKVFLILWLTVSVNVPPSCCSVPTVIVVLGGCSSEIADEEIFLVIPSSVDFQEIWVLCVTDCFEHHIISLRESVKPYILHCLDKRKSFPQSLPCDFYIVLLNLCFVSNIILTPESHGKRPEKNELCETTMNKWSISEKSGSLLMWHIPNPTIWIMRHLESLETSSCFYILEHPS</sequence>
<gene>
    <name evidence="2" type="ORF">ECRASSUSDP1_LOCUS23115</name>
</gene>
<reference evidence="2" key="1">
    <citation type="submission" date="2023-07" db="EMBL/GenBank/DDBJ databases">
        <authorList>
            <consortium name="AG Swart"/>
            <person name="Singh M."/>
            <person name="Singh A."/>
            <person name="Seah K."/>
            <person name="Emmerich C."/>
        </authorList>
    </citation>
    <scope>NUCLEOTIDE SEQUENCE</scope>
    <source>
        <strain evidence="2">DP1</strain>
    </source>
</reference>
<keyword evidence="3" id="KW-1185">Reference proteome</keyword>